<dbReference type="InterPro" id="IPR036291">
    <property type="entry name" value="NAD(P)-bd_dom_sf"/>
</dbReference>
<evidence type="ECO:0000313" key="2">
    <source>
        <dbReference type="EMBL" id="MFD0852835.1"/>
    </source>
</evidence>
<feature type="non-terminal residue" evidence="2">
    <location>
        <position position="46"/>
    </location>
</feature>
<name>A0ABW3CE68_9ACTN</name>
<dbReference type="Proteomes" id="UP001597083">
    <property type="component" value="Unassembled WGS sequence"/>
</dbReference>
<comment type="caution">
    <text evidence="2">The sequence shown here is derived from an EMBL/GenBank/DDBJ whole genome shotgun (WGS) entry which is preliminary data.</text>
</comment>
<dbReference type="EMBL" id="JBHTIR010001673">
    <property type="protein sequence ID" value="MFD0852835.1"/>
    <property type="molecule type" value="Genomic_DNA"/>
</dbReference>
<organism evidence="2 3">
    <name type="scientific">Actinomadura adrarensis</name>
    <dbReference type="NCBI Taxonomy" id="1819600"/>
    <lineage>
        <taxon>Bacteria</taxon>
        <taxon>Bacillati</taxon>
        <taxon>Actinomycetota</taxon>
        <taxon>Actinomycetes</taxon>
        <taxon>Streptosporangiales</taxon>
        <taxon>Thermomonosporaceae</taxon>
        <taxon>Actinomadura</taxon>
    </lineage>
</organism>
<accession>A0ABW3CE68</accession>
<feature type="domain" description="NAD-dependent epimerase/dehydratase" evidence="1">
    <location>
        <begin position="8"/>
        <end position="42"/>
    </location>
</feature>
<sequence length="46" mass="4832">MEVPPLKILVAGATGVVGRRLVPLLVRAGHEVAGTTRRAERAQALT</sequence>
<dbReference type="Pfam" id="PF01370">
    <property type="entry name" value="Epimerase"/>
    <property type="match status" value="1"/>
</dbReference>
<proteinExistence type="predicted"/>
<dbReference type="SUPFAM" id="SSF51735">
    <property type="entry name" value="NAD(P)-binding Rossmann-fold domains"/>
    <property type="match status" value="1"/>
</dbReference>
<protein>
    <submittedName>
        <fullName evidence="2">NAD-dependent epimerase/dehydratase family protein</fullName>
    </submittedName>
</protein>
<evidence type="ECO:0000313" key="3">
    <source>
        <dbReference type="Proteomes" id="UP001597083"/>
    </source>
</evidence>
<gene>
    <name evidence="2" type="ORF">ACFQ07_11395</name>
</gene>
<dbReference type="InterPro" id="IPR001509">
    <property type="entry name" value="Epimerase_deHydtase"/>
</dbReference>
<keyword evidence="3" id="KW-1185">Reference proteome</keyword>
<reference evidence="3" key="1">
    <citation type="journal article" date="2019" name="Int. J. Syst. Evol. Microbiol.">
        <title>The Global Catalogue of Microorganisms (GCM) 10K type strain sequencing project: providing services to taxonomists for standard genome sequencing and annotation.</title>
        <authorList>
            <consortium name="The Broad Institute Genomics Platform"/>
            <consortium name="The Broad Institute Genome Sequencing Center for Infectious Disease"/>
            <person name="Wu L."/>
            <person name="Ma J."/>
        </authorList>
    </citation>
    <scope>NUCLEOTIDE SEQUENCE [LARGE SCALE GENOMIC DNA]</scope>
    <source>
        <strain evidence="3">JCM 31696</strain>
    </source>
</reference>
<dbReference type="Gene3D" id="3.40.50.720">
    <property type="entry name" value="NAD(P)-binding Rossmann-like Domain"/>
    <property type="match status" value="1"/>
</dbReference>
<evidence type="ECO:0000259" key="1">
    <source>
        <dbReference type="Pfam" id="PF01370"/>
    </source>
</evidence>